<evidence type="ECO:0000313" key="3">
    <source>
        <dbReference type="Proteomes" id="UP001142489"/>
    </source>
</evidence>
<reference evidence="2" key="1">
    <citation type="journal article" date="2023" name="DNA Res.">
        <title>Chromosome-level genome assembly of Phrynocephalus forsythii using third-generation DNA sequencing and Hi-C analysis.</title>
        <authorList>
            <person name="Qi Y."/>
            <person name="Zhao W."/>
            <person name="Zhao Y."/>
            <person name="Niu C."/>
            <person name="Cao S."/>
            <person name="Zhang Y."/>
        </authorList>
    </citation>
    <scope>NUCLEOTIDE SEQUENCE</scope>
    <source>
        <tissue evidence="2">Muscle</tissue>
    </source>
</reference>
<sequence>MRKSEASEAEEGETTHPPSTSNHRVMEKRGRGQEVALRVCVADPPEEVPERGLPQEVAGGGGVPVSGEGQEEGMVLESSKVAGAQEVGVVLESAETAMWTVMKCSVWSFTRSQSPHLTTPLILKCLLEKPKPQREVKGAVLVHQLLLWQMQERMTAIDH</sequence>
<dbReference type="EMBL" id="JAPFRF010000175">
    <property type="protein sequence ID" value="KAJ7301879.1"/>
    <property type="molecule type" value="Genomic_DNA"/>
</dbReference>
<organism evidence="2 3">
    <name type="scientific">Phrynocephalus forsythii</name>
    <dbReference type="NCBI Taxonomy" id="171643"/>
    <lineage>
        <taxon>Eukaryota</taxon>
        <taxon>Metazoa</taxon>
        <taxon>Chordata</taxon>
        <taxon>Craniata</taxon>
        <taxon>Vertebrata</taxon>
        <taxon>Euteleostomi</taxon>
        <taxon>Lepidosauria</taxon>
        <taxon>Squamata</taxon>
        <taxon>Bifurcata</taxon>
        <taxon>Unidentata</taxon>
        <taxon>Episquamata</taxon>
        <taxon>Toxicofera</taxon>
        <taxon>Iguania</taxon>
        <taxon>Acrodonta</taxon>
        <taxon>Agamidae</taxon>
        <taxon>Agaminae</taxon>
        <taxon>Phrynocephalus</taxon>
    </lineage>
</organism>
<evidence type="ECO:0000256" key="1">
    <source>
        <dbReference type="SAM" id="MobiDB-lite"/>
    </source>
</evidence>
<feature type="region of interest" description="Disordered" evidence="1">
    <location>
        <begin position="1"/>
        <end position="33"/>
    </location>
</feature>
<feature type="region of interest" description="Disordered" evidence="1">
    <location>
        <begin position="45"/>
        <end position="73"/>
    </location>
</feature>
<keyword evidence="3" id="KW-1185">Reference proteome</keyword>
<accession>A0A9Q0X5I8</accession>
<evidence type="ECO:0000313" key="2">
    <source>
        <dbReference type="EMBL" id="KAJ7301879.1"/>
    </source>
</evidence>
<name>A0A9Q0X5I8_9SAUR</name>
<dbReference type="AlphaFoldDB" id="A0A9Q0X5I8"/>
<proteinExistence type="predicted"/>
<comment type="caution">
    <text evidence="2">The sequence shown here is derived from an EMBL/GenBank/DDBJ whole genome shotgun (WGS) entry which is preliminary data.</text>
</comment>
<dbReference type="Proteomes" id="UP001142489">
    <property type="component" value="Unassembled WGS sequence"/>
</dbReference>
<protein>
    <submittedName>
        <fullName evidence="2">Uncharacterized protein</fullName>
    </submittedName>
</protein>
<gene>
    <name evidence="2" type="ORF">JRQ81_000008</name>
</gene>